<feature type="compositionally biased region" description="Basic and acidic residues" evidence="1">
    <location>
        <begin position="287"/>
        <end position="298"/>
    </location>
</feature>
<name>A0A381PLI3_9ZZZZ</name>
<organism evidence="2">
    <name type="scientific">marine metagenome</name>
    <dbReference type="NCBI Taxonomy" id="408172"/>
    <lineage>
        <taxon>unclassified sequences</taxon>
        <taxon>metagenomes</taxon>
        <taxon>ecological metagenomes</taxon>
    </lineage>
</organism>
<dbReference type="EMBL" id="UINC01001023">
    <property type="protein sequence ID" value="SUZ67861.1"/>
    <property type="molecule type" value="Genomic_DNA"/>
</dbReference>
<feature type="compositionally biased region" description="Low complexity" evidence="1">
    <location>
        <begin position="238"/>
        <end position="253"/>
    </location>
</feature>
<dbReference type="AlphaFoldDB" id="A0A381PLI3"/>
<reference evidence="2" key="1">
    <citation type="submission" date="2018-05" db="EMBL/GenBank/DDBJ databases">
        <authorList>
            <person name="Lanie J.A."/>
            <person name="Ng W.-L."/>
            <person name="Kazmierczak K.M."/>
            <person name="Andrzejewski T.M."/>
            <person name="Davidsen T.M."/>
            <person name="Wayne K.J."/>
            <person name="Tettelin H."/>
            <person name="Glass J.I."/>
            <person name="Rusch D."/>
            <person name="Podicherti R."/>
            <person name="Tsui H.-C.T."/>
            <person name="Winkler M.E."/>
        </authorList>
    </citation>
    <scope>NUCLEOTIDE SEQUENCE</scope>
</reference>
<gene>
    <name evidence="2" type="ORF">METZ01_LOCUS20715</name>
</gene>
<feature type="compositionally biased region" description="Pro residues" evidence="1">
    <location>
        <begin position="254"/>
        <end position="270"/>
    </location>
</feature>
<feature type="compositionally biased region" description="Basic residues" evidence="1">
    <location>
        <begin position="212"/>
        <end position="223"/>
    </location>
</feature>
<evidence type="ECO:0000256" key="1">
    <source>
        <dbReference type="SAM" id="MobiDB-lite"/>
    </source>
</evidence>
<feature type="compositionally biased region" description="Basic and acidic residues" evidence="1">
    <location>
        <begin position="183"/>
        <end position="211"/>
    </location>
</feature>
<sequence>MSDFSIRAPSVDVEEIMRHIKTRISDKRGVDYTEQQIQELATVKLETFLDANNIRSDLREHYKRSRPAAKHLLGEFEDQTQASLSRGFFGRFLTLVRKILTRLLRLNPIINALHIQEKINQSRHQNESLNYELLNNLVVEITKLGIEVKNLKMQVVSLNSRLDFSERRERALENVVAYQPGTGRRDSKAASRVEDAESVEKKQDSPETKPEPRRRRRRRGRRRPTGDYKSATGAGTKESVASAPPAPESVASAPPAPEPVASAPPAPEPAPSDHPKTEAPKAGAATESDHGDSDVVKP</sequence>
<evidence type="ECO:0000313" key="2">
    <source>
        <dbReference type="EMBL" id="SUZ67861.1"/>
    </source>
</evidence>
<accession>A0A381PLI3</accession>
<proteinExistence type="predicted"/>
<protein>
    <submittedName>
        <fullName evidence="2">Uncharacterized protein</fullName>
    </submittedName>
</protein>
<feature type="region of interest" description="Disordered" evidence="1">
    <location>
        <begin position="175"/>
        <end position="298"/>
    </location>
</feature>